<dbReference type="PANTHER" id="PTHR33529">
    <property type="entry name" value="SLR0882 PROTEIN-RELATED"/>
    <property type="match status" value="1"/>
</dbReference>
<protein>
    <submittedName>
        <fullName evidence="7">Lipopolysaccharide export system permease protein</fullName>
    </submittedName>
</protein>
<name>A0A1M7RRB4_9BACT</name>
<evidence type="ECO:0000256" key="2">
    <source>
        <dbReference type="ARBA" id="ARBA00022475"/>
    </source>
</evidence>
<feature type="transmembrane region" description="Helical" evidence="6">
    <location>
        <begin position="101"/>
        <end position="124"/>
    </location>
</feature>
<feature type="transmembrane region" description="Helical" evidence="6">
    <location>
        <begin position="14"/>
        <end position="35"/>
    </location>
</feature>
<evidence type="ECO:0000256" key="5">
    <source>
        <dbReference type="ARBA" id="ARBA00023136"/>
    </source>
</evidence>
<dbReference type="GO" id="GO:0043190">
    <property type="term" value="C:ATP-binding cassette (ABC) transporter complex"/>
    <property type="evidence" value="ECO:0007669"/>
    <property type="project" value="InterPro"/>
</dbReference>
<feature type="transmembrane region" description="Helical" evidence="6">
    <location>
        <begin position="345"/>
        <end position="367"/>
    </location>
</feature>
<dbReference type="Pfam" id="PF03739">
    <property type="entry name" value="LptF_LptG"/>
    <property type="match status" value="1"/>
</dbReference>
<sequence length="392" mass="43816">MKINILHRYLSKSLTINFIFCLIILLTVVLIGRMVHYKEMFIGLELGLLDTLSLFVYLSPMFLLIIIPLSTMFAVFLSFLRMNTDRELIALKAGGISIKEILPSPLIFSLITGIISLFISLYGISWGMGNFNALLLDVVHNRAKIIIQPGVFNQDIAGVTLFARNVDVKTDLLHHIIFEDKTQAKDKDTRIIGLASQGSLSKNVAERKLSFVLNNGQLYYLSKDSLSVLSFEEYVVNVDISKIVSGFTFDEPKPKDMSWSQLVSLKTSPELGEKDSRFWNKVAVEIQKRIALPVSCLVLGLFAIPLAVSLGGIGRQGATPLLFVFFILYYSLLSFGIALGESGSLAPIIGLWIPNVLFFIIALYGLYLTSIERIPSLQSFTLFIKRKVFKKT</sequence>
<evidence type="ECO:0000256" key="4">
    <source>
        <dbReference type="ARBA" id="ARBA00022989"/>
    </source>
</evidence>
<dbReference type="GO" id="GO:0015920">
    <property type="term" value="P:lipopolysaccharide transport"/>
    <property type="evidence" value="ECO:0007669"/>
    <property type="project" value="TreeGrafter"/>
</dbReference>
<gene>
    <name evidence="7" type="ORF">SAMN02745728_00045</name>
</gene>
<evidence type="ECO:0000256" key="1">
    <source>
        <dbReference type="ARBA" id="ARBA00004651"/>
    </source>
</evidence>
<comment type="subcellular location">
    <subcellularLocation>
        <location evidence="1">Cell membrane</location>
        <topology evidence="1">Multi-pass membrane protein</topology>
    </subcellularLocation>
</comment>
<evidence type="ECO:0000313" key="7">
    <source>
        <dbReference type="EMBL" id="SHN48779.1"/>
    </source>
</evidence>
<accession>A0A1M7RRB4</accession>
<dbReference type="AlphaFoldDB" id="A0A1M7RRB4"/>
<dbReference type="InterPro" id="IPR030922">
    <property type="entry name" value="LptF"/>
</dbReference>
<feature type="transmembrane region" description="Helical" evidence="6">
    <location>
        <begin position="320"/>
        <end position="339"/>
    </location>
</feature>
<keyword evidence="8" id="KW-1185">Reference proteome</keyword>
<organism evidence="7 8">
    <name type="scientific">Desulfovibrio litoralis DSM 11393</name>
    <dbReference type="NCBI Taxonomy" id="1121455"/>
    <lineage>
        <taxon>Bacteria</taxon>
        <taxon>Pseudomonadati</taxon>
        <taxon>Thermodesulfobacteriota</taxon>
        <taxon>Desulfovibrionia</taxon>
        <taxon>Desulfovibrionales</taxon>
        <taxon>Desulfovibrionaceae</taxon>
        <taxon>Desulfovibrio</taxon>
    </lineage>
</organism>
<evidence type="ECO:0000256" key="3">
    <source>
        <dbReference type="ARBA" id="ARBA00022692"/>
    </source>
</evidence>
<dbReference type="EMBL" id="FRDI01000002">
    <property type="protein sequence ID" value="SHN48779.1"/>
    <property type="molecule type" value="Genomic_DNA"/>
</dbReference>
<dbReference type="RefSeq" id="WP_178139287.1">
    <property type="nucleotide sequence ID" value="NZ_FRDI01000002.1"/>
</dbReference>
<evidence type="ECO:0000256" key="6">
    <source>
        <dbReference type="SAM" id="Phobius"/>
    </source>
</evidence>
<keyword evidence="5 6" id="KW-0472">Membrane</keyword>
<proteinExistence type="predicted"/>
<keyword evidence="4 6" id="KW-1133">Transmembrane helix</keyword>
<feature type="transmembrane region" description="Helical" evidence="6">
    <location>
        <begin position="290"/>
        <end position="313"/>
    </location>
</feature>
<dbReference type="Proteomes" id="UP000186469">
    <property type="component" value="Unassembled WGS sequence"/>
</dbReference>
<dbReference type="InterPro" id="IPR005495">
    <property type="entry name" value="LptG/LptF_permease"/>
</dbReference>
<dbReference type="NCBIfam" id="TIGR04407">
    <property type="entry name" value="LptF_YjgP"/>
    <property type="match status" value="1"/>
</dbReference>
<dbReference type="PANTHER" id="PTHR33529:SF6">
    <property type="entry name" value="YJGP_YJGQ FAMILY PERMEASE"/>
    <property type="match status" value="1"/>
</dbReference>
<keyword evidence="2" id="KW-1003">Cell membrane</keyword>
<keyword evidence="3 6" id="KW-0812">Transmembrane</keyword>
<dbReference type="STRING" id="1121455.SAMN02745728_00045"/>
<evidence type="ECO:0000313" key="8">
    <source>
        <dbReference type="Proteomes" id="UP000186469"/>
    </source>
</evidence>
<feature type="transmembrane region" description="Helical" evidence="6">
    <location>
        <begin position="55"/>
        <end position="80"/>
    </location>
</feature>
<reference evidence="7 8" key="1">
    <citation type="submission" date="2016-12" db="EMBL/GenBank/DDBJ databases">
        <authorList>
            <person name="Song W.-J."/>
            <person name="Kurnit D.M."/>
        </authorList>
    </citation>
    <scope>NUCLEOTIDE SEQUENCE [LARGE SCALE GENOMIC DNA]</scope>
    <source>
        <strain evidence="7 8">DSM 11393</strain>
    </source>
</reference>
<dbReference type="GO" id="GO:0055085">
    <property type="term" value="P:transmembrane transport"/>
    <property type="evidence" value="ECO:0007669"/>
    <property type="project" value="InterPro"/>
</dbReference>